<reference evidence="2 3" key="1">
    <citation type="submission" date="2019-09" db="EMBL/GenBank/DDBJ databases">
        <authorList>
            <person name="Chen X.-Y."/>
        </authorList>
    </citation>
    <scope>NUCLEOTIDE SEQUENCE [LARGE SCALE GENOMIC DNA]</scope>
    <source>
        <strain evidence="2 3">NY5</strain>
    </source>
</reference>
<feature type="coiled-coil region" evidence="1">
    <location>
        <begin position="28"/>
        <end position="55"/>
    </location>
</feature>
<evidence type="ECO:0000256" key="1">
    <source>
        <dbReference type="SAM" id="Coils"/>
    </source>
</evidence>
<protein>
    <submittedName>
        <fullName evidence="2">Uncharacterized protein</fullName>
    </submittedName>
</protein>
<organism evidence="2 3">
    <name type="scientific">Pseudohalioglobus sediminis</name>
    <dbReference type="NCBI Taxonomy" id="2606449"/>
    <lineage>
        <taxon>Bacteria</taxon>
        <taxon>Pseudomonadati</taxon>
        <taxon>Pseudomonadota</taxon>
        <taxon>Gammaproteobacteria</taxon>
        <taxon>Cellvibrionales</taxon>
        <taxon>Halieaceae</taxon>
        <taxon>Pseudohalioglobus</taxon>
    </lineage>
</organism>
<comment type="caution">
    <text evidence="2">The sequence shown here is derived from an EMBL/GenBank/DDBJ whole genome shotgun (WGS) entry which is preliminary data.</text>
</comment>
<keyword evidence="3" id="KW-1185">Reference proteome</keyword>
<dbReference type="Proteomes" id="UP000323708">
    <property type="component" value="Unassembled WGS sequence"/>
</dbReference>
<evidence type="ECO:0000313" key="2">
    <source>
        <dbReference type="EMBL" id="KAA1192408.1"/>
    </source>
</evidence>
<sequence length="62" mass="7200">MPDNTKKPVEQSAWLKLMLEGQLTRDRVLKTRTEIAADRQRAEQLEARRQALLQRGKDADQP</sequence>
<name>A0A5B0X1A4_9GAMM</name>
<dbReference type="RefSeq" id="WP_149610700.1">
    <property type="nucleotide sequence ID" value="NZ_VTUX01000003.1"/>
</dbReference>
<evidence type="ECO:0000313" key="3">
    <source>
        <dbReference type="Proteomes" id="UP000323708"/>
    </source>
</evidence>
<dbReference type="AlphaFoldDB" id="A0A5B0X1A4"/>
<proteinExistence type="predicted"/>
<gene>
    <name evidence="2" type="ORF">F0M18_06965</name>
</gene>
<keyword evidence="1" id="KW-0175">Coiled coil</keyword>
<accession>A0A5B0X1A4</accession>
<dbReference type="EMBL" id="VTUX01000003">
    <property type="protein sequence ID" value="KAA1192408.1"/>
    <property type="molecule type" value="Genomic_DNA"/>
</dbReference>